<dbReference type="InterPro" id="IPR032816">
    <property type="entry name" value="VTT_dom"/>
</dbReference>
<sequence>MAHEMQLLLDQYGYYVLGIGLMLELLALPLPGEVIMTYSGLMVFHGEENWIVSILVAALGASAGITISYWIGYKLGQPFFIKYGSKIHLGPDKLERTSQWFKRYGNKLLIIAYFLPVVRHITGYFSGSIRMPFRIFSIYAYTGALLWTGTFISLGKILGPKWEEYHPVITRYLIIAAVGGIVIFIIFYVYKKHRKQLYLWTVQWLQKAVAAFHSLGRVKFLILASFAAFLLLFILMAGLVQDFLAHEFALFDTITAYIVHAIFDKSWSEWMNRFAYLASFQVLAAAAVLALIRVIVKGKDRLLEGTFLLFAMAGGEVWEGLLKVLFHRVGPGGLMNTFPSEQASSAVIIWGFAAYLIFRHMGITWAKLVAFVLVLAAAFLVGLSSVYFNVQYPSDVAAGYVFGGVWLSLNIVLLEIFRLLKQR</sequence>
<feature type="transmembrane region" description="Helical" evidence="2">
    <location>
        <begin position="220"/>
        <end position="240"/>
    </location>
</feature>
<keyword evidence="6" id="KW-1185">Reference proteome</keyword>
<feature type="transmembrane region" description="Helical" evidence="2">
    <location>
        <begin position="50"/>
        <end position="72"/>
    </location>
</feature>
<evidence type="ECO:0000259" key="4">
    <source>
        <dbReference type="Pfam" id="PF09335"/>
    </source>
</evidence>
<proteinExistence type="inferred from homology"/>
<dbReference type="Pfam" id="PF09335">
    <property type="entry name" value="VTT_dom"/>
    <property type="match status" value="1"/>
</dbReference>
<feature type="transmembrane region" description="Helical" evidence="2">
    <location>
        <begin position="307"/>
        <end position="326"/>
    </location>
</feature>
<dbReference type="InterPro" id="IPR036938">
    <property type="entry name" value="PAP2/HPO_sf"/>
</dbReference>
<dbReference type="InterPro" id="IPR000326">
    <property type="entry name" value="PAP2/HPO"/>
</dbReference>
<feature type="transmembrane region" description="Helical" evidence="2">
    <location>
        <begin position="400"/>
        <end position="420"/>
    </location>
</feature>
<evidence type="ECO:0000313" key="5">
    <source>
        <dbReference type="EMBL" id="MFB5681453.1"/>
    </source>
</evidence>
<feature type="domain" description="Phosphatidic acid phosphatase type 2/haloperoxidase" evidence="3">
    <location>
        <begin position="336"/>
        <end position="408"/>
    </location>
</feature>
<gene>
    <name evidence="5" type="ORF">ACE3NQ_11070</name>
</gene>
<dbReference type="SUPFAM" id="SSF48317">
    <property type="entry name" value="Acid phosphatase/Vanadium-dependent haloperoxidase"/>
    <property type="match status" value="1"/>
</dbReference>
<feature type="transmembrane region" description="Helical" evidence="2">
    <location>
        <begin position="138"/>
        <end position="157"/>
    </location>
</feature>
<dbReference type="InterPro" id="IPR051311">
    <property type="entry name" value="DedA_domain"/>
</dbReference>
<reference evidence="5 6" key="1">
    <citation type="submission" date="2024-09" db="EMBL/GenBank/DDBJ databases">
        <authorList>
            <person name="Ruan L."/>
        </authorList>
    </citation>
    <scope>NUCLEOTIDE SEQUENCE [LARGE SCALE GENOMIC DNA]</scope>
    <source>
        <strain evidence="5 6">D33</strain>
    </source>
</reference>
<name>A0ABV5B6Y9_9BACL</name>
<evidence type="ECO:0000259" key="3">
    <source>
        <dbReference type="Pfam" id="PF01569"/>
    </source>
</evidence>
<comment type="caution">
    <text evidence="5">The sequence shown here is derived from an EMBL/GenBank/DDBJ whole genome shotgun (WGS) entry which is preliminary data.</text>
</comment>
<feature type="transmembrane region" description="Helical" evidence="2">
    <location>
        <begin position="169"/>
        <end position="190"/>
    </location>
</feature>
<feature type="transmembrane region" description="Helical" evidence="2">
    <location>
        <begin position="365"/>
        <end position="388"/>
    </location>
</feature>
<organism evidence="5 6">
    <name type="scientific">Paenibacillus terreus</name>
    <dbReference type="NCBI Taxonomy" id="1387834"/>
    <lineage>
        <taxon>Bacteria</taxon>
        <taxon>Bacillati</taxon>
        <taxon>Bacillota</taxon>
        <taxon>Bacilli</taxon>
        <taxon>Bacillales</taxon>
        <taxon>Paenibacillaceae</taxon>
        <taxon>Paenibacillus</taxon>
    </lineage>
</organism>
<evidence type="ECO:0000313" key="6">
    <source>
        <dbReference type="Proteomes" id="UP001580407"/>
    </source>
</evidence>
<protein>
    <submittedName>
        <fullName evidence="5">VTT domain-containing protein</fullName>
    </submittedName>
</protein>
<keyword evidence="2" id="KW-1133">Transmembrane helix</keyword>
<feature type="transmembrane region" description="Helical" evidence="2">
    <location>
        <begin position="12"/>
        <end position="30"/>
    </location>
</feature>
<comment type="similarity">
    <text evidence="1">Belongs to the DedA family.</text>
</comment>
<evidence type="ECO:0000256" key="2">
    <source>
        <dbReference type="SAM" id="Phobius"/>
    </source>
</evidence>
<feature type="transmembrane region" description="Helical" evidence="2">
    <location>
        <begin position="338"/>
        <end position="358"/>
    </location>
</feature>
<feature type="transmembrane region" description="Helical" evidence="2">
    <location>
        <begin position="274"/>
        <end position="295"/>
    </location>
</feature>
<evidence type="ECO:0000256" key="1">
    <source>
        <dbReference type="ARBA" id="ARBA00010792"/>
    </source>
</evidence>
<keyword evidence="2" id="KW-0472">Membrane</keyword>
<feature type="domain" description="VTT" evidence="4">
    <location>
        <begin position="30"/>
        <end position="155"/>
    </location>
</feature>
<keyword evidence="2" id="KW-0812">Transmembrane</keyword>
<dbReference type="RefSeq" id="WP_375525241.1">
    <property type="nucleotide sequence ID" value="NZ_JBHILM010000010.1"/>
</dbReference>
<accession>A0ABV5B6Y9</accession>
<dbReference type="PANTHER" id="PTHR42709:SF9">
    <property type="entry name" value="ALKALINE PHOSPHATASE LIKE PROTEIN"/>
    <property type="match status" value="1"/>
</dbReference>
<dbReference type="EMBL" id="JBHILM010000010">
    <property type="protein sequence ID" value="MFB5681453.1"/>
    <property type="molecule type" value="Genomic_DNA"/>
</dbReference>
<dbReference type="Pfam" id="PF01569">
    <property type="entry name" value="PAP2"/>
    <property type="match status" value="1"/>
</dbReference>
<dbReference type="PANTHER" id="PTHR42709">
    <property type="entry name" value="ALKALINE PHOSPHATASE LIKE PROTEIN"/>
    <property type="match status" value="1"/>
</dbReference>
<dbReference type="Proteomes" id="UP001580407">
    <property type="component" value="Unassembled WGS sequence"/>
</dbReference>
<dbReference type="Gene3D" id="1.20.144.10">
    <property type="entry name" value="Phosphatidic acid phosphatase type 2/haloperoxidase"/>
    <property type="match status" value="1"/>
</dbReference>